<accession>A0A087S1C6</accession>
<gene>
    <name evidence="1" type="ORF">AAA799P11_00731</name>
</gene>
<name>A0A087S1C6_9ARCH</name>
<dbReference type="Proteomes" id="UP000029387">
    <property type="component" value="Unassembled WGS sequence"/>
</dbReference>
<proteinExistence type="predicted"/>
<evidence type="ECO:0000313" key="2">
    <source>
        <dbReference type="Proteomes" id="UP000029387"/>
    </source>
</evidence>
<evidence type="ECO:0000313" key="1">
    <source>
        <dbReference type="EMBL" id="KFM19530.1"/>
    </source>
</evidence>
<sequence>MEMIKKMRKTESRTITFSKNLLQTLDELIEKEVILSLSVFVSEAVKEKLEHDLIELEESKNRLDVVVNRFTTHRSVYVDDFEDVSVKELEEFTKSMKRLLRYKTAMEEIESKPPSKSGLNEFI</sequence>
<comment type="caution">
    <text evidence="1">The sequence shown here is derived from an EMBL/GenBank/DDBJ whole genome shotgun (WGS) entry which is preliminary data.</text>
</comment>
<dbReference type="EMBL" id="JOSZ01000007">
    <property type="protein sequence ID" value="KFM19530.1"/>
    <property type="molecule type" value="Genomic_DNA"/>
</dbReference>
<dbReference type="AlphaFoldDB" id="A0A087S1C6"/>
<protein>
    <submittedName>
        <fullName evidence="1">Ribbon-helix-helix protein</fullName>
    </submittedName>
</protein>
<reference evidence="1 2" key="1">
    <citation type="submission" date="2014-06" db="EMBL/GenBank/DDBJ databases">
        <authorList>
            <person name="Ngugi D.K."/>
            <person name="Blom J."/>
            <person name="Alam I."/>
            <person name="Rashid M."/>
            <person name="Baalawi W."/>
            <person name="Zhang G."/>
            <person name="Hikmawan T."/>
            <person name="Guan Y."/>
            <person name="Antunes A."/>
            <person name="Siam R."/>
            <person name="El-Dorry H."/>
            <person name="Bajic V."/>
            <person name="Stingl U."/>
        </authorList>
    </citation>
    <scope>NUCLEOTIDE SEQUENCE [LARGE SCALE GENOMIC DNA]</scope>
    <source>
        <strain evidence="1">SCGC AAA799-P11</strain>
    </source>
</reference>
<keyword evidence="2" id="KW-1185">Reference proteome</keyword>
<organism evidence="1 2">
    <name type="scientific">Marine Group I thaumarchaeote SCGC AAA799-P11</name>
    <dbReference type="NCBI Taxonomy" id="1502295"/>
    <lineage>
        <taxon>Archaea</taxon>
        <taxon>Nitrososphaerota</taxon>
        <taxon>Marine Group I</taxon>
    </lineage>
</organism>